<dbReference type="Proteomes" id="UP000285301">
    <property type="component" value="Unassembled WGS sequence"/>
</dbReference>
<evidence type="ECO:0000313" key="1">
    <source>
        <dbReference type="EMBL" id="RWS12692.1"/>
    </source>
</evidence>
<proteinExistence type="predicted"/>
<accession>A0A443RBP6</accession>
<dbReference type="EMBL" id="NCKU01001226">
    <property type="protein sequence ID" value="RWS12692.1"/>
    <property type="molecule type" value="Genomic_DNA"/>
</dbReference>
<protein>
    <submittedName>
        <fullName evidence="1">Uncharacterized protein</fullName>
    </submittedName>
</protein>
<dbReference type="AlphaFoldDB" id="A0A443RBP6"/>
<gene>
    <name evidence="1" type="ORF">B4U79_08938</name>
</gene>
<keyword evidence="2" id="KW-1185">Reference proteome</keyword>
<name>A0A443RBP6_9ACAR</name>
<reference evidence="1 2" key="1">
    <citation type="journal article" date="2018" name="Gigascience">
        <title>Genomes of trombidid mites reveal novel predicted allergens and laterally-transferred genes associated with secondary metabolism.</title>
        <authorList>
            <person name="Dong X."/>
            <person name="Chaisiri K."/>
            <person name="Xia D."/>
            <person name="Armstrong S.D."/>
            <person name="Fang Y."/>
            <person name="Donnelly M.J."/>
            <person name="Kadowaki T."/>
            <person name="McGarry J.W."/>
            <person name="Darby A.C."/>
            <person name="Makepeace B.L."/>
        </authorList>
    </citation>
    <scope>NUCLEOTIDE SEQUENCE [LARGE SCALE GENOMIC DNA]</scope>
    <source>
        <strain evidence="1">UoL-WK</strain>
    </source>
</reference>
<comment type="caution">
    <text evidence="1">The sequence shown here is derived from an EMBL/GenBank/DDBJ whole genome shotgun (WGS) entry which is preliminary data.</text>
</comment>
<evidence type="ECO:0000313" key="2">
    <source>
        <dbReference type="Proteomes" id="UP000285301"/>
    </source>
</evidence>
<organism evidence="1 2">
    <name type="scientific">Dinothrombium tinctorium</name>
    <dbReference type="NCBI Taxonomy" id="1965070"/>
    <lineage>
        <taxon>Eukaryota</taxon>
        <taxon>Metazoa</taxon>
        <taxon>Ecdysozoa</taxon>
        <taxon>Arthropoda</taxon>
        <taxon>Chelicerata</taxon>
        <taxon>Arachnida</taxon>
        <taxon>Acari</taxon>
        <taxon>Acariformes</taxon>
        <taxon>Trombidiformes</taxon>
        <taxon>Prostigmata</taxon>
        <taxon>Anystina</taxon>
        <taxon>Parasitengona</taxon>
        <taxon>Trombidioidea</taxon>
        <taxon>Trombidiidae</taxon>
        <taxon>Dinothrombium</taxon>
    </lineage>
</organism>
<sequence>MFRENFSKTCRKSCADLRRSKMDIQRS</sequence>